<dbReference type="OrthoDB" id="9781349at2"/>
<feature type="domain" description="DUF112" evidence="2">
    <location>
        <begin position="20"/>
        <end position="439"/>
    </location>
</feature>
<feature type="transmembrane region" description="Helical" evidence="1">
    <location>
        <begin position="12"/>
        <end position="33"/>
    </location>
</feature>
<feature type="transmembrane region" description="Helical" evidence="1">
    <location>
        <begin position="137"/>
        <end position="158"/>
    </location>
</feature>
<dbReference type="PANTHER" id="PTHR35342">
    <property type="entry name" value="TRICARBOXYLIC TRANSPORT PROTEIN"/>
    <property type="match status" value="1"/>
</dbReference>
<keyword evidence="1" id="KW-0472">Membrane</keyword>
<feature type="transmembrane region" description="Helical" evidence="1">
    <location>
        <begin position="259"/>
        <end position="281"/>
    </location>
</feature>
<dbReference type="InterPro" id="IPR002823">
    <property type="entry name" value="DUF112_TM"/>
</dbReference>
<dbReference type="AlphaFoldDB" id="A0A2V2ZZZ4"/>
<feature type="transmembrane region" description="Helical" evidence="1">
    <location>
        <begin position="470"/>
        <end position="488"/>
    </location>
</feature>
<evidence type="ECO:0000313" key="4">
    <source>
        <dbReference type="Proteomes" id="UP000247150"/>
    </source>
</evidence>
<dbReference type="Proteomes" id="UP000247150">
    <property type="component" value="Unassembled WGS sequence"/>
</dbReference>
<sequence length="505" mass="53255">MDAFQGLMSGFQVAFSLQGILFVFIGVFVGTFIGMMPGLGPISAIAIMIPITYSMDPTVALVMMAGVYYGAIFGGSSSSILLNAPGVAGTVATAFDGYPMAQQGKAGKALAIAAVASFTGGTVSVILLMLFTPMLSAVAVSFGPAEYFALMFMGLTAISSLSEGSTIKAFISATLGFIVVTIGIDSQTGTSRFTFGNPNLLEGIDFLVIALGLFALAEVCTLVLNRKDDTMSNNKELGSLRISKQDMKEMRGPMTRQSLLGFIIGVLPGAGATIASFIAYITEKKMAKNPEEFGKGSIKGLAAPETANNAATGGAFVPLLSLGIPGSGTTAVLLGAFLVLGVQPGPLLIQDRPEVFWGIIASMYVGNIFLLILNLPLIPYIAKVLRIPRPMLISLVIIFSLIGVYAISFNTFDLYLLVAFGIIGFLMRMFSFPAAPFILAFILGGMMEQALRQTLTISNGSLSIFWDKPIALTLIGISLLTILVPLFTNKRKLTAASPEQQKNIS</sequence>
<feature type="transmembrane region" description="Helical" evidence="1">
    <location>
        <begin position="45"/>
        <end position="68"/>
    </location>
</feature>
<reference evidence="3 4" key="1">
    <citation type="submission" date="2018-05" db="EMBL/GenBank/DDBJ databases">
        <title>Freshwater and sediment microbial communities from various areas in North America, analyzing microbe dynamics in response to fracking.</title>
        <authorList>
            <person name="Lamendella R."/>
        </authorList>
    </citation>
    <scope>NUCLEOTIDE SEQUENCE [LARGE SCALE GENOMIC DNA]</scope>
    <source>
        <strain evidence="3 4">15_TX</strain>
    </source>
</reference>
<dbReference type="PANTHER" id="PTHR35342:SF5">
    <property type="entry name" value="TRICARBOXYLIC TRANSPORT PROTEIN"/>
    <property type="match status" value="1"/>
</dbReference>
<feature type="transmembrane region" description="Helical" evidence="1">
    <location>
        <begin position="322"/>
        <end position="343"/>
    </location>
</feature>
<proteinExistence type="predicted"/>
<gene>
    <name evidence="3" type="ORF">DFO73_105249</name>
</gene>
<feature type="transmembrane region" description="Helical" evidence="1">
    <location>
        <begin position="110"/>
        <end position="131"/>
    </location>
</feature>
<organism evidence="3 4">
    <name type="scientific">Cytobacillus oceanisediminis</name>
    <dbReference type="NCBI Taxonomy" id="665099"/>
    <lineage>
        <taxon>Bacteria</taxon>
        <taxon>Bacillati</taxon>
        <taxon>Bacillota</taxon>
        <taxon>Bacilli</taxon>
        <taxon>Bacillales</taxon>
        <taxon>Bacillaceae</taxon>
        <taxon>Cytobacillus</taxon>
    </lineage>
</organism>
<evidence type="ECO:0000256" key="1">
    <source>
        <dbReference type="SAM" id="Phobius"/>
    </source>
</evidence>
<dbReference type="RefSeq" id="WP_110065026.1">
    <property type="nucleotide sequence ID" value="NZ_QGTW01000005.1"/>
</dbReference>
<feature type="transmembrane region" description="Helical" evidence="1">
    <location>
        <begin position="80"/>
        <end position="98"/>
    </location>
</feature>
<comment type="caution">
    <text evidence="3">The sequence shown here is derived from an EMBL/GenBank/DDBJ whole genome shotgun (WGS) entry which is preliminary data.</text>
</comment>
<keyword evidence="1" id="KW-0812">Transmembrane</keyword>
<evidence type="ECO:0000313" key="3">
    <source>
        <dbReference type="EMBL" id="PWW29011.1"/>
    </source>
</evidence>
<dbReference type="EMBL" id="QGTW01000005">
    <property type="protein sequence ID" value="PWW29011.1"/>
    <property type="molecule type" value="Genomic_DNA"/>
</dbReference>
<name>A0A2V2ZZZ4_9BACI</name>
<protein>
    <submittedName>
        <fullName evidence="3">Putative tricarboxylic transport membrane protein</fullName>
    </submittedName>
</protein>
<feature type="transmembrane region" description="Helical" evidence="1">
    <location>
        <begin position="387"/>
        <end position="407"/>
    </location>
</feature>
<feature type="transmembrane region" description="Helical" evidence="1">
    <location>
        <begin position="414"/>
        <end position="443"/>
    </location>
</feature>
<feature type="transmembrane region" description="Helical" evidence="1">
    <location>
        <begin position="355"/>
        <end position="381"/>
    </location>
</feature>
<dbReference type="Pfam" id="PF01970">
    <property type="entry name" value="TctA"/>
    <property type="match status" value="1"/>
</dbReference>
<keyword evidence="1" id="KW-1133">Transmembrane helix</keyword>
<accession>A0A2V2ZZZ4</accession>
<evidence type="ECO:0000259" key="2">
    <source>
        <dbReference type="Pfam" id="PF01970"/>
    </source>
</evidence>
<feature type="transmembrane region" description="Helical" evidence="1">
    <location>
        <begin position="204"/>
        <end position="225"/>
    </location>
</feature>